<accession>A0A3G7TFP8</accession>
<dbReference type="RefSeq" id="WP_124318648.1">
    <property type="nucleotide sequence ID" value="NZ_CP027753.1"/>
</dbReference>
<name>A0A3G7TFP8_9PSED</name>
<feature type="compositionally biased region" description="Basic and acidic residues" evidence="1">
    <location>
        <begin position="53"/>
        <end position="63"/>
    </location>
</feature>
<dbReference type="EMBL" id="CP027753">
    <property type="protein sequence ID" value="AZE45913.1"/>
    <property type="molecule type" value="Genomic_DNA"/>
</dbReference>
<gene>
    <name evidence="2" type="ORF">C4K04_0208</name>
</gene>
<dbReference type="AlphaFoldDB" id="A0A3G7TFP8"/>
<reference evidence="2 3" key="1">
    <citation type="submission" date="2018-03" db="EMBL/GenBank/DDBJ databases">
        <title>Diversity of phytobeneficial traits revealed by whole-genome analysis of worldwide-isolated phenazine-producing Pseudomonas spp.</title>
        <authorList>
            <person name="Biessy A."/>
            <person name="Novinscak A."/>
            <person name="Blom J."/>
            <person name="Leger G."/>
            <person name="Thomashow L.S."/>
            <person name="Cazorla F.M."/>
            <person name="Josic D."/>
            <person name="Filion M."/>
        </authorList>
    </citation>
    <scope>NUCLEOTIDE SEQUENCE [LARGE SCALE GENOMIC DNA]</scope>
    <source>
        <strain evidence="2 3">B25</strain>
    </source>
</reference>
<protein>
    <submittedName>
        <fullName evidence="2">Uncharacterized protein</fullName>
    </submittedName>
</protein>
<sequence length="63" mass="7149">MAPRIDRIAALLNCPTKGADIRQAIKESRKDFLLEAEEEDEDPQQAQPAADQDESRQKRQTPD</sequence>
<organism evidence="2 3">
    <name type="scientific">Pseudomonas chlororaphis</name>
    <dbReference type="NCBI Taxonomy" id="587753"/>
    <lineage>
        <taxon>Bacteria</taxon>
        <taxon>Pseudomonadati</taxon>
        <taxon>Pseudomonadota</taxon>
        <taxon>Gammaproteobacteria</taxon>
        <taxon>Pseudomonadales</taxon>
        <taxon>Pseudomonadaceae</taxon>
        <taxon>Pseudomonas</taxon>
    </lineage>
</organism>
<feature type="compositionally biased region" description="Acidic residues" evidence="1">
    <location>
        <begin position="34"/>
        <end position="43"/>
    </location>
</feature>
<evidence type="ECO:0000256" key="1">
    <source>
        <dbReference type="SAM" id="MobiDB-lite"/>
    </source>
</evidence>
<proteinExistence type="predicted"/>
<evidence type="ECO:0000313" key="2">
    <source>
        <dbReference type="EMBL" id="AZE45913.1"/>
    </source>
</evidence>
<feature type="region of interest" description="Disordered" evidence="1">
    <location>
        <begin position="32"/>
        <end position="63"/>
    </location>
</feature>
<dbReference type="Proteomes" id="UP000268048">
    <property type="component" value="Chromosome"/>
</dbReference>
<evidence type="ECO:0000313" key="3">
    <source>
        <dbReference type="Proteomes" id="UP000268048"/>
    </source>
</evidence>